<accession>A0A8H7C3P0</accession>
<dbReference type="PANTHER" id="PTHR10030:SF37">
    <property type="entry name" value="ALPHA-L-FUCOSIDASE-RELATED"/>
    <property type="match status" value="1"/>
</dbReference>
<feature type="domain" description="Glycoside hydrolase family 29 N-terminal" evidence="7">
    <location>
        <begin position="342"/>
        <end position="689"/>
    </location>
</feature>
<dbReference type="InterPro" id="IPR057739">
    <property type="entry name" value="Glyco_hydro_29_N"/>
</dbReference>
<keyword evidence="4" id="KW-0732">Signal</keyword>
<name>A0A8H7C3P0_AGABI</name>
<dbReference type="InterPro" id="IPR017853">
    <property type="entry name" value="GH"/>
</dbReference>
<dbReference type="PANTHER" id="PTHR10030">
    <property type="entry name" value="ALPHA-L-FUCOSIDASE"/>
    <property type="match status" value="1"/>
</dbReference>
<gene>
    <name evidence="8" type="ORF">Agabi119p4_9570</name>
</gene>
<evidence type="ECO:0000259" key="7">
    <source>
        <dbReference type="Pfam" id="PF01120"/>
    </source>
</evidence>
<dbReference type="SUPFAM" id="SSF51445">
    <property type="entry name" value="(Trans)glycosidases"/>
    <property type="match status" value="1"/>
</dbReference>
<evidence type="ECO:0000256" key="1">
    <source>
        <dbReference type="ARBA" id="ARBA00004071"/>
    </source>
</evidence>
<dbReference type="EMBL" id="JABXXO010000013">
    <property type="protein sequence ID" value="KAF7761578.1"/>
    <property type="molecule type" value="Genomic_DNA"/>
</dbReference>
<comment type="function">
    <text evidence="1">Alpha-L-fucosidase is responsible for hydrolyzing the alpha-1,6-linked fucose joined to the reducing-end N-acetylglucosamine of the carbohydrate moieties of glycoproteins.</text>
</comment>
<dbReference type="SMART" id="SM00812">
    <property type="entry name" value="Alpha_L_fucos"/>
    <property type="match status" value="1"/>
</dbReference>
<evidence type="ECO:0000256" key="3">
    <source>
        <dbReference type="ARBA" id="ARBA00012662"/>
    </source>
</evidence>
<keyword evidence="5" id="KW-0378">Hydrolase</keyword>
<evidence type="ECO:0000256" key="6">
    <source>
        <dbReference type="ARBA" id="ARBA00023295"/>
    </source>
</evidence>
<keyword evidence="6" id="KW-0326">Glycosidase</keyword>
<dbReference type="Pfam" id="PF01120">
    <property type="entry name" value="Alpha_L_fucos"/>
    <property type="match status" value="1"/>
</dbReference>
<evidence type="ECO:0000256" key="2">
    <source>
        <dbReference type="ARBA" id="ARBA00007951"/>
    </source>
</evidence>
<evidence type="ECO:0000256" key="4">
    <source>
        <dbReference type="ARBA" id="ARBA00022729"/>
    </source>
</evidence>
<proteinExistence type="inferred from homology"/>
<dbReference type="Gene3D" id="3.20.20.80">
    <property type="entry name" value="Glycosidases"/>
    <property type="match status" value="1"/>
</dbReference>
<dbReference type="PRINTS" id="PR00741">
    <property type="entry name" value="GLHYDRLASE29"/>
</dbReference>
<sequence length="799" mass="89130">MGVSSKGLVLGLFLPSFVNIIFGAIALGQITTVPLPLNIIFDNQASSPDGSANFDGHGASFDSRFLPSGPWIHDNVQYELPETWGTGTDNVITDGQILGIEDSYVHELHFLYAGDINGGEFVRNFVLNFADNSTFTVQLYAKNWWRWPNLNKGAIQTPYHFEPNGVKNFNASQIYQWSTAVPSESKLRSITFPPSNPARRLHLFAMSYTPSTDPPASSSTNSSDAKISVRRARFTTKWELIHNQRAQIVEITLANLFPTFTLSKSTSITSNHSISVTGNGIETVRPGSLVRLVPGDQARVDVVVTGTSASNAGKNATVEIRDNQGNIVGSFGGWQISPLVEEWTADADVLEKHEVPTWWKKAKYGIFIHWGVYSHPAFAPNGTYAEWYDWNLHNPPDASSPVWDHHLQTFGPTIVYDDFIPNFTASKFNASAWLDLFDKAGAKYFVFVTKHHDGYALFDTQNTTHRSSVHLGPKRDFLQDLMETAKREKPNMHRGTYYSLPEWFNPDYAKYGFGSWPGGLAHNAFNNSLLEPYTGHLDIDDYIDDLQVPQMLDIALKYDTEIMWCDIGGPNKTLDVSAQFYNHAQNQGRQVTINNLPDFDTPEYATFGAIQTRDWESNEGMDPFSYGLNKATDPSQYKNATSIIQTLVDIVSKNGNFLLDVGPNAEGEIIAPMANNLLDAGNWLEYSGECVYDTDFWFQSSQDQVENDLNLAPARFTTTPTSLCVITFNEPSSGKLVIQKRLPILPGDQVFLQHPNATIRGTELEWSVGETGKLTISVTEDQTKDVKNAWAFKIVYAKT</sequence>
<dbReference type="GO" id="GO:0004560">
    <property type="term" value="F:alpha-L-fucosidase activity"/>
    <property type="evidence" value="ECO:0007669"/>
    <property type="project" value="UniProtKB-EC"/>
</dbReference>
<dbReference type="AlphaFoldDB" id="A0A8H7C3P0"/>
<dbReference type="GO" id="GO:0006004">
    <property type="term" value="P:fucose metabolic process"/>
    <property type="evidence" value="ECO:0007669"/>
    <property type="project" value="InterPro"/>
</dbReference>
<dbReference type="GO" id="GO:0016139">
    <property type="term" value="P:glycoside catabolic process"/>
    <property type="evidence" value="ECO:0007669"/>
    <property type="project" value="TreeGrafter"/>
</dbReference>
<comment type="caution">
    <text evidence="8">The sequence shown here is derived from an EMBL/GenBank/DDBJ whole genome shotgun (WGS) entry which is preliminary data.</text>
</comment>
<protein>
    <recommendedName>
        <fullName evidence="3">alpha-L-fucosidase</fullName>
        <ecNumber evidence="3">3.2.1.51</ecNumber>
    </recommendedName>
</protein>
<dbReference type="Proteomes" id="UP000629468">
    <property type="component" value="Unassembled WGS sequence"/>
</dbReference>
<reference evidence="8 9" key="1">
    <citation type="journal article" name="Sci. Rep.">
        <title>Telomere-to-telomere assembled and centromere annotated genomes of the two main subspecies of the button mushroom Agaricus bisporus reveal especially polymorphic chromosome ends.</title>
        <authorList>
            <person name="Sonnenberg A.S.M."/>
            <person name="Sedaghat-Telgerd N."/>
            <person name="Lavrijssen B."/>
            <person name="Ohm R.A."/>
            <person name="Hendrickx P.M."/>
            <person name="Scholtmeijer K."/>
            <person name="Baars J.J.P."/>
            <person name="van Peer A."/>
        </authorList>
    </citation>
    <scope>NUCLEOTIDE SEQUENCE [LARGE SCALE GENOMIC DNA]</scope>
    <source>
        <strain evidence="8 9">H119_p4</strain>
    </source>
</reference>
<dbReference type="InterPro" id="IPR000933">
    <property type="entry name" value="Glyco_hydro_29"/>
</dbReference>
<dbReference type="EC" id="3.2.1.51" evidence="3"/>
<evidence type="ECO:0000313" key="9">
    <source>
        <dbReference type="Proteomes" id="UP000629468"/>
    </source>
</evidence>
<dbReference type="InterPro" id="IPR016286">
    <property type="entry name" value="FUC_metazoa-typ"/>
</dbReference>
<evidence type="ECO:0000256" key="5">
    <source>
        <dbReference type="ARBA" id="ARBA00022801"/>
    </source>
</evidence>
<comment type="similarity">
    <text evidence="2">Belongs to the glycosyl hydrolase 29 family.</text>
</comment>
<evidence type="ECO:0000313" key="8">
    <source>
        <dbReference type="EMBL" id="KAF7761578.1"/>
    </source>
</evidence>
<organism evidence="8 9">
    <name type="scientific">Agaricus bisporus var. burnettii</name>
    <dbReference type="NCBI Taxonomy" id="192524"/>
    <lineage>
        <taxon>Eukaryota</taxon>
        <taxon>Fungi</taxon>
        <taxon>Dikarya</taxon>
        <taxon>Basidiomycota</taxon>
        <taxon>Agaricomycotina</taxon>
        <taxon>Agaricomycetes</taxon>
        <taxon>Agaricomycetidae</taxon>
        <taxon>Agaricales</taxon>
        <taxon>Agaricineae</taxon>
        <taxon>Agaricaceae</taxon>
        <taxon>Agaricus</taxon>
    </lineage>
</organism>